<sequence length="180" mass="20056">MSKQSTTSPIGDRKYSAARESEPTVIELHDIPEALHQLVTLTGADYLDTFTMLTDAGPAWSPDRWAHAAFEDVAGLGGQFIWRVLLGMRLAWRRSSAHIAGWRIVGHGDDWIRLEARSWMLTGQLILKLEQDQVTLVTVIRYDRPIAASLWTRLSAVHRSLVPGLLRDTLAKLAAGSAHH</sequence>
<reference evidence="1 2" key="1">
    <citation type="journal article" date="2019" name="ACS Chem. Biol.">
        <title>Identification and Mobilization of a Cryptic Antibiotic Biosynthesis Gene Locus from a Human-Pathogenic Nocardia Isolate.</title>
        <authorList>
            <person name="Herisse M."/>
            <person name="Ishida K."/>
            <person name="Porter J.L."/>
            <person name="Howden B."/>
            <person name="Hertweck C."/>
            <person name="Stinear T.P."/>
            <person name="Pidot S.J."/>
        </authorList>
    </citation>
    <scope>NUCLEOTIDE SEQUENCE [LARGE SCALE GENOMIC DNA]</scope>
    <source>
        <strain evidence="1 2">AUSMDU00024985</strain>
    </source>
</reference>
<dbReference type="AlphaFoldDB" id="A0A6G9XL32"/>
<dbReference type="RefSeq" id="WP_167460772.1">
    <property type="nucleotide sequence ID" value="NZ_CP046171.1"/>
</dbReference>
<dbReference type="EMBL" id="CP046171">
    <property type="protein sequence ID" value="QIS01642.1"/>
    <property type="molecule type" value="Genomic_DNA"/>
</dbReference>
<proteinExistence type="predicted"/>
<organism evidence="1 2">
    <name type="scientific">Nocardia brasiliensis</name>
    <dbReference type="NCBI Taxonomy" id="37326"/>
    <lineage>
        <taxon>Bacteria</taxon>
        <taxon>Bacillati</taxon>
        <taxon>Actinomycetota</taxon>
        <taxon>Actinomycetes</taxon>
        <taxon>Mycobacteriales</taxon>
        <taxon>Nocardiaceae</taxon>
        <taxon>Nocardia</taxon>
    </lineage>
</organism>
<protein>
    <recommendedName>
        <fullName evidence="3">DUF2867 domain-containing protein</fullName>
    </recommendedName>
</protein>
<evidence type="ECO:0000313" key="1">
    <source>
        <dbReference type="EMBL" id="QIS01642.1"/>
    </source>
</evidence>
<name>A0A6G9XL32_NOCBR</name>
<evidence type="ECO:0000313" key="2">
    <source>
        <dbReference type="Proteomes" id="UP000501705"/>
    </source>
</evidence>
<gene>
    <name evidence="1" type="ORF">F5X71_04385</name>
</gene>
<accession>A0A6G9XL32</accession>
<dbReference type="Proteomes" id="UP000501705">
    <property type="component" value="Chromosome"/>
</dbReference>
<evidence type="ECO:0008006" key="3">
    <source>
        <dbReference type="Google" id="ProtNLM"/>
    </source>
</evidence>